<dbReference type="AlphaFoldDB" id="A0A1W0CNI6"/>
<sequence length="144" mass="14425">MKVHSSSFQPPIPAQATTAPADAAFTPSATAPATPEPAQQPAQADRPRLDMATLVRLLLMQMQLKLSQPGDAAEDTLKLATGQDALASSSGSLIDDISQTAAADAQAAAVQTGDEAMPQTAASSAALQAYAGTEAAPGKPLASA</sequence>
<dbReference type="RefSeq" id="WP_081556162.1">
    <property type="nucleotide sequence ID" value="NZ_MUKV01000023.1"/>
</dbReference>
<accession>A0A1W0CNI6</accession>
<gene>
    <name evidence="2" type="ORF">B0T45_15970</name>
</gene>
<evidence type="ECO:0000313" key="2">
    <source>
        <dbReference type="EMBL" id="OQS36203.1"/>
    </source>
</evidence>
<feature type="compositionally biased region" description="Low complexity" evidence="1">
    <location>
        <begin position="14"/>
        <end position="44"/>
    </location>
</feature>
<feature type="region of interest" description="Disordered" evidence="1">
    <location>
        <begin position="1"/>
        <end position="49"/>
    </location>
</feature>
<organism evidence="2 3">
    <name type="scientific">Chromobacterium haemolyticum</name>
    <dbReference type="NCBI Taxonomy" id="394935"/>
    <lineage>
        <taxon>Bacteria</taxon>
        <taxon>Pseudomonadati</taxon>
        <taxon>Pseudomonadota</taxon>
        <taxon>Betaproteobacteria</taxon>
        <taxon>Neisseriales</taxon>
        <taxon>Chromobacteriaceae</taxon>
        <taxon>Chromobacterium</taxon>
    </lineage>
</organism>
<evidence type="ECO:0000313" key="3">
    <source>
        <dbReference type="Proteomes" id="UP000192721"/>
    </source>
</evidence>
<proteinExistence type="predicted"/>
<dbReference type="EMBL" id="MUKV01000023">
    <property type="protein sequence ID" value="OQS36203.1"/>
    <property type="molecule type" value="Genomic_DNA"/>
</dbReference>
<dbReference type="Proteomes" id="UP000192721">
    <property type="component" value="Unassembled WGS sequence"/>
</dbReference>
<name>A0A1W0CNI6_9NEIS</name>
<reference evidence="2 3" key="1">
    <citation type="submission" date="2017-02" db="EMBL/GenBank/DDBJ databases">
        <title>Chromobacterium haemolyticum H5244.</title>
        <authorList>
            <person name="Gulvik C.A."/>
        </authorList>
    </citation>
    <scope>NUCLEOTIDE SEQUENCE [LARGE SCALE GENOMIC DNA]</scope>
    <source>
        <strain evidence="2 3">H5244</strain>
    </source>
</reference>
<evidence type="ECO:0000256" key="1">
    <source>
        <dbReference type="SAM" id="MobiDB-lite"/>
    </source>
</evidence>
<protein>
    <submittedName>
        <fullName evidence="2">Uncharacterized protein</fullName>
    </submittedName>
</protein>
<comment type="caution">
    <text evidence="2">The sequence shown here is derived from an EMBL/GenBank/DDBJ whole genome shotgun (WGS) entry which is preliminary data.</text>
</comment>